<reference evidence="1 2" key="1">
    <citation type="submission" date="2017-07" db="EMBL/GenBank/DDBJ databases">
        <title>Draft whole genome sequences of clinical Proprionibacteriaceae strains.</title>
        <authorList>
            <person name="Bernier A.-M."/>
            <person name="Bernard K."/>
            <person name="Domingo M.-C."/>
        </authorList>
    </citation>
    <scope>NUCLEOTIDE SEQUENCE [LARGE SCALE GENOMIC DNA]</scope>
    <source>
        <strain evidence="1 2">NML 130396</strain>
    </source>
</reference>
<gene>
    <name evidence="1" type="ORF">CGZ93_08650</name>
</gene>
<keyword evidence="1" id="KW-0238">DNA-binding</keyword>
<protein>
    <submittedName>
        <fullName evidence="1">DNA-binding protein</fullName>
    </submittedName>
</protein>
<dbReference type="Gene3D" id="2.40.50.140">
    <property type="entry name" value="Nucleic acid-binding proteins"/>
    <property type="match status" value="1"/>
</dbReference>
<comment type="caution">
    <text evidence="1">The sequence shown here is derived from an EMBL/GenBank/DDBJ whole genome shotgun (WGS) entry which is preliminary data.</text>
</comment>
<dbReference type="SUPFAM" id="SSF50249">
    <property type="entry name" value="Nucleic acid-binding proteins"/>
    <property type="match status" value="1"/>
</dbReference>
<organism evidence="1 2">
    <name type="scientific">Enemella dayhoffiae</name>
    <dbReference type="NCBI Taxonomy" id="2016507"/>
    <lineage>
        <taxon>Bacteria</taxon>
        <taxon>Bacillati</taxon>
        <taxon>Actinomycetota</taxon>
        <taxon>Actinomycetes</taxon>
        <taxon>Propionibacteriales</taxon>
        <taxon>Propionibacteriaceae</taxon>
        <taxon>Enemella</taxon>
    </lineage>
</organism>
<dbReference type="InterPro" id="IPR016499">
    <property type="entry name" value="NucleicA-bd_Rv2694c_prd"/>
</dbReference>
<dbReference type="InterPro" id="IPR012340">
    <property type="entry name" value="NA-bd_OB-fold"/>
</dbReference>
<dbReference type="RefSeq" id="WP_094363730.1">
    <property type="nucleotide sequence ID" value="NZ_NMVQ01000012.1"/>
</dbReference>
<dbReference type="Proteomes" id="UP000216311">
    <property type="component" value="Unassembled WGS sequence"/>
</dbReference>
<dbReference type="EMBL" id="NMVQ01000012">
    <property type="protein sequence ID" value="OYO21987.1"/>
    <property type="molecule type" value="Genomic_DNA"/>
</dbReference>
<dbReference type="CDD" id="cd04488">
    <property type="entry name" value="RecG_wedge_OBF"/>
    <property type="match status" value="1"/>
</dbReference>
<dbReference type="PIRSF" id="PIRSF006910">
    <property type="entry name" value="NA_bind_Rv2694c_prd"/>
    <property type="match status" value="1"/>
</dbReference>
<dbReference type="GO" id="GO:0003677">
    <property type="term" value="F:DNA binding"/>
    <property type="evidence" value="ECO:0007669"/>
    <property type="project" value="UniProtKB-KW"/>
</dbReference>
<name>A0A255H326_9ACTN</name>
<dbReference type="AlphaFoldDB" id="A0A255H326"/>
<evidence type="ECO:0000313" key="2">
    <source>
        <dbReference type="Proteomes" id="UP000216311"/>
    </source>
</evidence>
<evidence type="ECO:0000313" key="1">
    <source>
        <dbReference type="EMBL" id="OYO21987.1"/>
    </source>
</evidence>
<dbReference type="OrthoDB" id="3268233at2"/>
<proteinExistence type="predicted"/>
<accession>A0A255H326</accession>
<keyword evidence="2" id="KW-1185">Reference proteome</keyword>
<sequence>MTQETRQRRGIGEMLRRMVRSNDDLEAEDLRREAAQAGCSQVSGCKDRQRVTLRGTISSVTLNPPGEARQLEVDFRDGSGSVRLIWMGRRAIPGIQAGTNLTVQGRIAHNRGDRVMYNPRYELLQVPRS</sequence>